<reference evidence="1 2" key="1">
    <citation type="submission" date="2018-05" db="EMBL/GenBank/DDBJ databases">
        <title>Legionella qingyii sp.nov., whole genome shotgun sequence.</title>
        <authorList>
            <person name="Wu H."/>
            <person name="Zhu Q."/>
            <person name="Hu C."/>
        </authorList>
    </citation>
    <scope>NUCLEOTIDE SEQUENCE [LARGE SCALE GENOMIC DNA]</scope>
    <source>
        <strain evidence="1 2">HEB18</strain>
    </source>
</reference>
<organism evidence="1 2">
    <name type="scientific">Legionella qingyii</name>
    <dbReference type="NCBI Taxonomy" id="2184757"/>
    <lineage>
        <taxon>Bacteria</taxon>
        <taxon>Pseudomonadati</taxon>
        <taxon>Pseudomonadota</taxon>
        <taxon>Gammaproteobacteria</taxon>
        <taxon>Legionellales</taxon>
        <taxon>Legionellaceae</taxon>
        <taxon>Legionella</taxon>
    </lineage>
</organism>
<name>A0A317U464_9GAMM</name>
<gene>
    <name evidence="1" type="ORF">DGG96_13290</name>
</gene>
<dbReference type="Proteomes" id="UP000247152">
    <property type="component" value="Unassembled WGS sequence"/>
</dbReference>
<proteinExistence type="predicted"/>
<dbReference type="AlphaFoldDB" id="A0A317U464"/>
<evidence type="ECO:0000313" key="2">
    <source>
        <dbReference type="Proteomes" id="UP000247152"/>
    </source>
</evidence>
<accession>A0A317U464</accession>
<comment type="caution">
    <text evidence="1">The sequence shown here is derived from an EMBL/GenBank/DDBJ whole genome shotgun (WGS) entry which is preliminary data.</text>
</comment>
<dbReference type="EMBL" id="QHJG01000021">
    <property type="protein sequence ID" value="PWY55150.1"/>
    <property type="molecule type" value="Genomic_DNA"/>
</dbReference>
<evidence type="ECO:0000313" key="1">
    <source>
        <dbReference type="EMBL" id="PWY55150.1"/>
    </source>
</evidence>
<protein>
    <submittedName>
        <fullName evidence="1">Uncharacterized protein</fullName>
    </submittedName>
</protein>
<sequence length="83" mass="9267">MSTGTKYQSHNGLNIRVEGPTRGVLHSIQITNGPQTVLALMGKTRNRLTVTVGRHTNWAPQQRTQFRDTKEVWHDAAALSLCI</sequence>